<accession>A0A6C0E055</accession>
<sequence>MSDFLNGLHVESMLEMPDGAVFLTLFYLFLKGMLNEVALYKFLLSYLPEFGKSLQLQDCGMVREAFYIGMGEQSCQRTGFLFDEKLLNILFQFYGSSSISSLVPGNYAVMVWKSNHMIGASGLVESIENGEQMTVYLIKKHCMGWIASSNSQCYLLTNIVARQFAPWTYGS</sequence>
<dbReference type="AlphaFoldDB" id="A0A6C0E055"/>
<reference evidence="1" key="1">
    <citation type="journal article" date="2020" name="Nature">
        <title>Giant virus diversity and host interactions through global metagenomics.</title>
        <authorList>
            <person name="Schulz F."/>
            <person name="Roux S."/>
            <person name="Paez-Espino D."/>
            <person name="Jungbluth S."/>
            <person name="Walsh D.A."/>
            <person name="Denef V.J."/>
            <person name="McMahon K.D."/>
            <person name="Konstantinidis K.T."/>
            <person name="Eloe-Fadrosh E.A."/>
            <person name="Kyrpides N.C."/>
            <person name="Woyke T."/>
        </authorList>
    </citation>
    <scope>NUCLEOTIDE SEQUENCE</scope>
    <source>
        <strain evidence="1">GVMAG-M-3300023179-103</strain>
    </source>
</reference>
<dbReference type="EMBL" id="MN739699">
    <property type="protein sequence ID" value="QHT21990.1"/>
    <property type="molecule type" value="Genomic_DNA"/>
</dbReference>
<proteinExistence type="predicted"/>
<evidence type="ECO:0000313" key="1">
    <source>
        <dbReference type="EMBL" id="QHT21990.1"/>
    </source>
</evidence>
<organism evidence="1">
    <name type="scientific">viral metagenome</name>
    <dbReference type="NCBI Taxonomy" id="1070528"/>
    <lineage>
        <taxon>unclassified sequences</taxon>
        <taxon>metagenomes</taxon>
        <taxon>organismal metagenomes</taxon>
    </lineage>
</organism>
<protein>
    <submittedName>
        <fullName evidence="1">Uncharacterized protein</fullName>
    </submittedName>
</protein>
<name>A0A6C0E055_9ZZZZ</name>